<dbReference type="InterPro" id="IPR011993">
    <property type="entry name" value="PH-like_dom_sf"/>
</dbReference>
<accession>A0ABD2K3G0</accession>
<evidence type="ECO:0000256" key="1">
    <source>
        <dbReference type="SAM" id="MobiDB-lite"/>
    </source>
</evidence>
<feature type="compositionally biased region" description="Polar residues" evidence="1">
    <location>
        <begin position="564"/>
        <end position="574"/>
    </location>
</feature>
<evidence type="ECO:0000313" key="4">
    <source>
        <dbReference type="Proteomes" id="UP001620645"/>
    </source>
</evidence>
<reference evidence="3 4" key="1">
    <citation type="submission" date="2024-10" db="EMBL/GenBank/DDBJ databases">
        <authorList>
            <person name="Kim D."/>
        </authorList>
    </citation>
    <scope>NUCLEOTIDE SEQUENCE [LARGE SCALE GENOMIC DNA]</scope>
    <source>
        <strain evidence="3">Taebaek</strain>
    </source>
</reference>
<dbReference type="Gene3D" id="2.30.29.30">
    <property type="entry name" value="Pleckstrin-homology domain (PH domain)/Phosphotyrosine-binding domain (PTB)"/>
    <property type="match status" value="1"/>
</dbReference>
<feature type="compositionally biased region" description="Basic and acidic residues" evidence="1">
    <location>
        <begin position="1247"/>
        <end position="1275"/>
    </location>
</feature>
<evidence type="ECO:0000313" key="3">
    <source>
        <dbReference type="EMBL" id="KAL3097413.1"/>
    </source>
</evidence>
<feature type="region of interest" description="Disordered" evidence="1">
    <location>
        <begin position="863"/>
        <end position="882"/>
    </location>
</feature>
<proteinExistence type="predicted"/>
<feature type="compositionally biased region" description="Low complexity" evidence="1">
    <location>
        <begin position="1106"/>
        <end position="1119"/>
    </location>
</feature>
<dbReference type="InterPro" id="IPR002404">
    <property type="entry name" value="IRS_PTB"/>
</dbReference>
<feature type="compositionally biased region" description="Polar residues" evidence="1">
    <location>
        <begin position="347"/>
        <end position="364"/>
    </location>
</feature>
<comment type="caution">
    <text evidence="3">The sequence shown here is derived from an EMBL/GenBank/DDBJ whole genome shotgun (WGS) entry which is preliminary data.</text>
</comment>
<feature type="region of interest" description="Disordered" evidence="1">
    <location>
        <begin position="394"/>
        <end position="451"/>
    </location>
</feature>
<feature type="compositionally biased region" description="Basic and acidic residues" evidence="1">
    <location>
        <begin position="417"/>
        <end position="432"/>
    </location>
</feature>
<feature type="compositionally biased region" description="Polar residues" evidence="1">
    <location>
        <begin position="1037"/>
        <end position="1046"/>
    </location>
</feature>
<feature type="region of interest" description="Disordered" evidence="1">
    <location>
        <begin position="677"/>
        <end position="721"/>
    </location>
</feature>
<keyword evidence="4" id="KW-1185">Reference proteome</keyword>
<feature type="compositionally biased region" description="Polar residues" evidence="1">
    <location>
        <begin position="596"/>
        <end position="612"/>
    </location>
</feature>
<feature type="compositionally biased region" description="Polar residues" evidence="1">
    <location>
        <begin position="317"/>
        <end position="326"/>
    </location>
</feature>
<feature type="domain" description="IRS-type PTB" evidence="2">
    <location>
        <begin position="227"/>
        <end position="280"/>
    </location>
</feature>
<dbReference type="EMBL" id="JBICCN010000054">
    <property type="protein sequence ID" value="KAL3097413.1"/>
    <property type="molecule type" value="Genomic_DNA"/>
</dbReference>
<feature type="compositionally biased region" description="Polar residues" evidence="1">
    <location>
        <begin position="433"/>
        <end position="451"/>
    </location>
</feature>
<feature type="region of interest" description="Disordered" evidence="1">
    <location>
        <begin position="959"/>
        <end position="1046"/>
    </location>
</feature>
<feature type="region of interest" description="Disordered" evidence="1">
    <location>
        <begin position="1231"/>
        <end position="1275"/>
    </location>
</feature>
<feature type="compositionally biased region" description="Low complexity" evidence="1">
    <location>
        <begin position="866"/>
        <end position="880"/>
    </location>
</feature>
<dbReference type="Proteomes" id="UP001620645">
    <property type="component" value="Unassembled WGS sequence"/>
</dbReference>
<dbReference type="Pfam" id="PF02174">
    <property type="entry name" value="IRS"/>
    <property type="match status" value="1"/>
</dbReference>
<feature type="region of interest" description="Disordered" evidence="1">
    <location>
        <begin position="1"/>
        <end position="20"/>
    </location>
</feature>
<organism evidence="3 4">
    <name type="scientific">Heterodera schachtii</name>
    <name type="common">Sugarbeet cyst nematode worm</name>
    <name type="synonym">Tylenchus schachtii</name>
    <dbReference type="NCBI Taxonomy" id="97005"/>
    <lineage>
        <taxon>Eukaryota</taxon>
        <taxon>Metazoa</taxon>
        <taxon>Ecdysozoa</taxon>
        <taxon>Nematoda</taxon>
        <taxon>Chromadorea</taxon>
        <taxon>Rhabditida</taxon>
        <taxon>Tylenchina</taxon>
        <taxon>Tylenchomorpha</taxon>
        <taxon>Tylenchoidea</taxon>
        <taxon>Heteroderidae</taxon>
        <taxon>Heteroderinae</taxon>
        <taxon>Heterodera</taxon>
    </lineage>
</organism>
<feature type="region of interest" description="Disordered" evidence="1">
    <location>
        <begin position="303"/>
        <end position="326"/>
    </location>
</feature>
<sequence length="1289" mass="141487">MTTSIGGAAFPTVSPTASSSRKSFFDTSAAFGTTISGHALVAVFPVTKKSGRVRQCFVTVQQTLFEVHKNQKDAKNKKPAKYLVDFGDVFNVSMHNEPIQIKDDCICIMDPNTSFFVRPIDSDYDLTAWFDWILERSRECRSTKLLRPVFREEFFEAAWDVQIVKRPKLRCDYSKQQPDAQNDDLTEKRTNLLGFRRLCFCANSFLLFSIGCRPIANVDAPEPFERSAFVELPLNVVSNYGTQERFFFVRIGRCSEIGGGELWMATEHGASARSMHERISQLNLRESERRRAQGIKMNLPTISSSVLKSRAHRERSQTQNQLQKANSQFRLRGAVPDSARAACSYQSESAENCSSRKASSNSTNRVKKNHHLHASNGSLSGVNSNPTQQLEPIRAASHACRTDSVSSGLHSIPEQRVLNDDERNNVDDHQEQQGKSGPSEQRQHSEAVQTRKTSIAGLFVSRFGAKMSDQITAPSSPATRTVGMTFEFAGKVGSVLGFRLTRNNSNANTTLANRQTVAQRTTSASANAAIFSANPTYDCAEDYMTLYDTDNTTAQLQQQQYGYSLNAPSGSMGSRISAVSKDESRKSSSSAAPYRQFSTGSTGYSSDTQQQGKGLGTISADYVEMGAYQSHADESNFSLSEVHSYVPNSSEPYWTSPGTSNNNGFCCSDLGSQPTGAEAPRAYSLGSKPHQTQSLSCCSMRPSSSEMSRSPQLLHPCSNSSPPNYLKKVKIGQTAKNLHKEALEANFNGRIGHKDGPTTNEGKKASVGIMGDTLTLSEDKTNEMRKRAHSTGSKALIKSSLKKLTASSAAFNNRKTLGIDDELSSIDGTNSRRNTCEANKSMCSSTTCYPHSEDHVEIDFDRDESPSVSSLPSLHSRNSSIGMMSSGVRSALDSIGREKPSERLIREQIGKTSTTNIESVQHGRKRSVPEMFQGANNGNSNAKTHSLCSELVEQNRLHPHRRLTYDGSALSIRMRPKEKRTQQLHQANKLGRSPPRGVTIGREPSRQSTSSGISTSKSSESTTTTAADCSQIGPVGSHQQNSNATTVEAIAERKESDESDYVLMQNTSNGGDEGNDLSMIDESCGAGTKSVQQQLNIRTIGTIMESSSSPCSSLASAQSGGTGPKSPADSRGIPFVQSENAKLKADDKNLQMTSLSLIDFLDEYHELSSSKLTPFSSQQQQLQDTVVIPAAKSRSPSCSPHVQTRRLPHRQLSHCQHACPSSTRAYLPTNETVNNNVRPSTRRKISERRDYQLKNERKKRSDGQHSKKEDDEQRHLCDYAIIATSKDNT</sequence>
<protein>
    <recommendedName>
        <fullName evidence="2">IRS-type PTB domain-containing protein</fullName>
    </recommendedName>
</protein>
<name>A0ABD2K3G0_HETSC</name>
<feature type="compositionally biased region" description="Low complexity" evidence="1">
    <location>
        <begin position="1006"/>
        <end position="1025"/>
    </location>
</feature>
<feature type="region of interest" description="Disordered" evidence="1">
    <location>
        <begin position="1105"/>
        <end position="1133"/>
    </location>
</feature>
<gene>
    <name evidence="3" type="ORF">niasHS_003861</name>
</gene>
<feature type="region of interest" description="Disordered" evidence="1">
    <location>
        <begin position="564"/>
        <end position="613"/>
    </location>
</feature>
<feature type="region of interest" description="Disordered" evidence="1">
    <location>
        <begin position="347"/>
        <end position="366"/>
    </location>
</feature>
<feature type="compositionally biased region" description="Low complexity" evidence="1">
    <location>
        <begin position="693"/>
        <end position="713"/>
    </location>
</feature>
<evidence type="ECO:0000259" key="2">
    <source>
        <dbReference type="Pfam" id="PF02174"/>
    </source>
</evidence>
<dbReference type="SUPFAM" id="SSF50729">
    <property type="entry name" value="PH domain-like"/>
    <property type="match status" value="1"/>
</dbReference>